<dbReference type="EMBL" id="MU117984">
    <property type="protein sequence ID" value="KAF9650472.1"/>
    <property type="molecule type" value="Genomic_DNA"/>
</dbReference>
<comment type="caution">
    <text evidence="1">The sequence shown here is derived from an EMBL/GenBank/DDBJ whole genome shotgun (WGS) entry which is preliminary data.</text>
</comment>
<organism evidence="1 2">
    <name type="scientific">Thelephora ganbajun</name>
    <name type="common">Ganba fungus</name>
    <dbReference type="NCBI Taxonomy" id="370292"/>
    <lineage>
        <taxon>Eukaryota</taxon>
        <taxon>Fungi</taxon>
        <taxon>Dikarya</taxon>
        <taxon>Basidiomycota</taxon>
        <taxon>Agaricomycotina</taxon>
        <taxon>Agaricomycetes</taxon>
        <taxon>Thelephorales</taxon>
        <taxon>Thelephoraceae</taxon>
        <taxon>Thelephora</taxon>
    </lineage>
</organism>
<sequence>MTLENRPPRFLCLRALSAPVKGRHITPLSLRPFAAFTGGDLAILRSLSFPFSIPIQRMSFVDDDSLSLAGLDTPDLLQLDDSFSSASSSSLTTHCHSSCTSSTCMRDSGRRNPKGPRSSSVTTTEEVRTDVDVRPPISTSTPLRRIIHPIMTATFSNLSHPSHKHLLSTCQSFGTYMQIRPPPLTYRLPSPLENPPSTIPRSAPPMVTTEARAPGLRRSPDPQRSSTSAMTRILPGQVQSDDISCHARMVLSRVLVGILDRNQGVALELPILQAAAQVLEASGAISLAFAGSVGSRGTFAFLRRGCTPSRLFYEKHTVGNP</sequence>
<reference evidence="1" key="1">
    <citation type="submission" date="2019-10" db="EMBL/GenBank/DDBJ databases">
        <authorList>
            <consortium name="DOE Joint Genome Institute"/>
            <person name="Kuo A."/>
            <person name="Miyauchi S."/>
            <person name="Kiss E."/>
            <person name="Drula E."/>
            <person name="Kohler A."/>
            <person name="Sanchez-Garcia M."/>
            <person name="Andreopoulos B."/>
            <person name="Barry K.W."/>
            <person name="Bonito G."/>
            <person name="Buee M."/>
            <person name="Carver A."/>
            <person name="Chen C."/>
            <person name="Cichocki N."/>
            <person name="Clum A."/>
            <person name="Culley D."/>
            <person name="Crous P.W."/>
            <person name="Fauchery L."/>
            <person name="Girlanda M."/>
            <person name="Hayes R."/>
            <person name="Keri Z."/>
            <person name="Labutti K."/>
            <person name="Lipzen A."/>
            <person name="Lombard V."/>
            <person name="Magnuson J."/>
            <person name="Maillard F."/>
            <person name="Morin E."/>
            <person name="Murat C."/>
            <person name="Nolan M."/>
            <person name="Ohm R."/>
            <person name="Pangilinan J."/>
            <person name="Pereira M."/>
            <person name="Perotto S."/>
            <person name="Peter M."/>
            <person name="Riley R."/>
            <person name="Sitrit Y."/>
            <person name="Stielow B."/>
            <person name="Szollosi G."/>
            <person name="Zifcakova L."/>
            <person name="Stursova M."/>
            <person name="Spatafora J.W."/>
            <person name="Tedersoo L."/>
            <person name="Vaario L.-M."/>
            <person name="Yamada A."/>
            <person name="Yan M."/>
            <person name="Wang P."/>
            <person name="Xu J."/>
            <person name="Bruns T."/>
            <person name="Baldrian P."/>
            <person name="Vilgalys R."/>
            <person name="Henrissat B."/>
            <person name="Grigoriev I.V."/>
            <person name="Hibbett D."/>
            <person name="Nagy L.G."/>
            <person name="Martin F.M."/>
        </authorList>
    </citation>
    <scope>NUCLEOTIDE SEQUENCE</scope>
    <source>
        <strain evidence="1">P2</strain>
    </source>
</reference>
<protein>
    <submittedName>
        <fullName evidence="1">Uncharacterized protein</fullName>
    </submittedName>
</protein>
<evidence type="ECO:0000313" key="1">
    <source>
        <dbReference type="EMBL" id="KAF9650472.1"/>
    </source>
</evidence>
<evidence type="ECO:0000313" key="2">
    <source>
        <dbReference type="Proteomes" id="UP000886501"/>
    </source>
</evidence>
<gene>
    <name evidence="1" type="ORF">BDM02DRAFT_1380719</name>
</gene>
<name>A0ACB6ZLL0_THEGA</name>
<proteinExistence type="predicted"/>
<keyword evidence="2" id="KW-1185">Reference proteome</keyword>
<accession>A0ACB6ZLL0</accession>
<reference evidence="1" key="2">
    <citation type="journal article" date="2020" name="Nat. Commun.">
        <title>Large-scale genome sequencing of mycorrhizal fungi provides insights into the early evolution of symbiotic traits.</title>
        <authorList>
            <person name="Miyauchi S."/>
            <person name="Kiss E."/>
            <person name="Kuo A."/>
            <person name="Drula E."/>
            <person name="Kohler A."/>
            <person name="Sanchez-Garcia M."/>
            <person name="Morin E."/>
            <person name="Andreopoulos B."/>
            <person name="Barry K.W."/>
            <person name="Bonito G."/>
            <person name="Buee M."/>
            <person name="Carver A."/>
            <person name="Chen C."/>
            <person name="Cichocki N."/>
            <person name="Clum A."/>
            <person name="Culley D."/>
            <person name="Crous P.W."/>
            <person name="Fauchery L."/>
            <person name="Girlanda M."/>
            <person name="Hayes R.D."/>
            <person name="Keri Z."/>
            <person name="LaButti K."/>
            <person name="Lipzen A."/>
            <person name="Lombard V."/>
            <person name="Magnuson J."/>
            <person name="Maillard F."/>
            <person name="Murat C."/>
            <person name="Nolan M."/>
            <person name="Ohm R.A."/>
            <person name="Pangilinan J."/>
            <person name="Pereira M.F."/>
            <person name="Perotto S."/>
            <person name="Peter M."/>
            <person name="Pfister S."/>
            <person name="Riley R."/>
            <person name="Sitrit Y."/>
            <person name="Stielow J.B."/>
            <person name="Szollosi G."/>
            <person name="Zifcakova L."/>
            <person name="Stursova M."/>
            <person name="Spatafora J.W."/>
            <person name="Tedersoo L."/>
            <person name="Vaario L.M."/>
            <person name="Yamada A."/>
            <person name="Yan M."/>
            <person name="Wang P."/>
            <person name="Xu J."/>
            <person name="Bruns T."/>
            <person name="Baldrian P."/>
            <person name="Vilgalys R."/>
            <person name="Dunand C."/>
            <person name="Henrissat B."/>
            <person name="Grigoriev I.V."/>
            <person name="Hibbett D."/>
            <person name="Nagy L.G."/>
            <person name="Martin F.M."/>
        </authorList>
    </citation>
    <scope>NUCLEOTIDE SEQUENCE</scope>
    <source>
        <strain evidence="1">P2</strain>
    </source>
</reference>
<dbReference type="Proteomes" id="UP000886501">
    <property type="component" value="Unassembled WGS sequence"/>
</dbReference>